<evidence type="ECO:0000313" key="7">
    <source>
        <dbReference type="EMBL" id="MFC6022172.1"/>
    </source>
</evidence>
<dbReference type="InterPro" id="IPR051455">
    <property type="entry name" value="Bact_solute-bind_prot3"/>
</dbReference>
<keyword evidence="8" id="KW-1185">Reference proteome</keyword>
<name>A0ABW1KK34_9ACTN</name>
<evidence type="ECO:0000256" key="4">
    <source>
        <dbReference type="RuleBase" id="RU003744"/>
    </source>
</evidence>
<dbReference type="PANTHER" id="PTHR30085">
    <property type="entry name" value="AMINO ACID ABC TRANSPORTER PERMEASE"/>
    <property type="match status" value="1"/>
</dbReference>
<keyword evidence="3" id="KW-0732">Signal</keyword>
<evidence type="ECO:0000256" key="1">
    <source>
        <dbReference type="ARBA" id="ARBA00010333"/>
    </source>
</evidence>
<comment type="similarity">
    <text evidence="1 4">Belongs to the bacterial solute-binding protein 3 family.</text>
</comment>
<dbReference type="SMART" id="SM00062">
    <property type="entry name" value="PBPb"/>
    <property type="match status" value="1"/>
</dbReference>
<keyword evidence="5" id="KW-0472">Membrane</keyword>
<dbReference type="Gene3D" id="3.40.190.10">
    <property type="entry name" value="Periplasmic binding protein-like II"/>
    <property type="match status" value="2"/>
</dbReference>
<reference evidence="8" key="1">
    <citation type="journal article" date="2019" name="Int. J. Syst. Evol. Microbiol.">
        <title>The Global Catalogue of Microorganisms (GCM) 10K type strain sequencing project: providing services to taxonomists for standard genome sequencing and annotation.</title>
        <authorList>
            <consortium name="The Broad Institute Genomics Platform"/>
            <consortium name="The Broad Institute Genome Sequencing Center for Infectious Disease"/>
            <person name="Wu L."/>
            <person name="Ma J."/>
        </authorList>
    </citation>
    <scope>NUCLEOTIDE SEQUENCE [LARGE SCALE GENOMIC DNA]</scope>
    <source>
        <strain evidence="8">ZS-35-S2</strain>
    </source>
</reference>
<evidence type="ECO:0000259" key="6">
    <source>
        <dbReference type="SMART" id="SM00062"/>
    </source>
</evidence>
<feature type="transmembrane region" description="Helical" evidence="5">
    <location>
        <begin position="21"/>
        <end position="42"/>
    </location>
</feature>
<dbReference type="SUPFAM" id="SSF53850">
    <property type="entry name" value="Periplasmic binding protein-like II"/>
    <property type="match status" value="1"/>
</dbReference>
<dbReference type="PANTHER" id="PTHR30085:SF6">
    <property type="entry name" value="ABC TRANSPORTER GLUTAMINE-BINDING PROTEIN GLNH"/>
    <property type="match status" value="1"/>
</dbReference>
<dbReference type="EMBL" id="JBHSPR010000056">
    <property type="protein sequence ID" value="MFC6022172.1"/>
    <property type="molecule type" value="Genomic_DNA"/>
</dbReference>
<keyword evidence="2" id="KW-0813">Transport</keyword>
<dbReference type="Pfam" id="PF00497">
    <property type="entry name" value="SBP_bac_3"/>
    <property type="match status" value="1"/>
</dbReference>
<keyword evidence="5" id="KW-0812">Transmembrane</keyword>
<keyword evidence="5" id="KW-1133">Transmembrane helix</keyword>
<comment type="caution">
    <text evidence="7">The sequence shown here is derived from an EMBL/GenBank/DDBJ whole genome shotgun (WGS) entry which is preliminary data.</text>
</comment>
<dbReference type="InterPro" id="IPR001638">
    <property type="entry name" value="Solute-binding_3/MltF_N"/>
</dbReference>
<dbReference type="InterPro" id="IPR018313">
    <property type="entry name" value="SBP_3_CS"/>
</dbReference>
<dbReference type="Proteomes" id="UP001596203">
    <property type="component" value="Unassembled WGS sequence"/>
</dbReference>
<evidence type="ECO:0000256" key="5">
    <source>
        <dbReference type="SAM" id="Phobius"/>
    </source>
</evidence>
<gene>
    <name evidence="7" type="ORF">ACFP2T_39195</name>
</gene>
<evidence type="ECO:0000313" key="8">
    <source>
        <dbReference type="Proteomes" id="UP001596203"/>
    </source>
</evidence>
<dbReference type="PROSITE" id="PS01039">
    <property type="entry name" value="SBP_BACTERIAL_3"/>
    <property type="match status" value="1"/>
</dbReference>
<proteinExistence type="inferred from homology"/>
<evidence type="ECO:0000256" key="2">
    <source>
        <dbReference type="ARBA" id="ARBA00022448"/>
    </source>
</evidence>
<sequence>MIEESTDSTLHPGSNDRLRRALRSALTIFSVVVFLALGGVAACVEQNDPKRTVESLREKSPTLRDKVRLRVGVRETLPYLSFRDPNTGVRSGFEIEIAKALAADLGFSEERIDWVTVTNVQNRMHVLQANQADMVVASLTMLADRPVDFAGPYQLVPQAVMVNKQHTKRIDTVTDLRAPDIIVCTGIGSTSSQALEAKGIRLELVNDREQCIEGMKSGRYDAFSSDLPILASIVATNANRFEILSLIVADAEERIGVAVPKGDTALRDLIAYFLNRWLHGPQPSPWLLAYDRTIGPYLDARFRSQPLVDNPPQLVDYDSKVRPQ</sequence>
<protein>
    <submittedName>
        <fullName evidence="7">Transporter substrate-binding domain-containing protein</fullName>
    </submittedName>
</protein>
<evidence type="ECO:0000256" key="3">
    <source>
        <dbReference type="ARBA" id="ARBA00022729"/>
    </source>
</evidence>
<accession>A0ABW1KK34</accession>
<organism evidence="7 8">
    <name type="scientific">Plantactinospora solaniradicis</name>
    <dbReference type="NCBI Taxonomy" id="1723736"/>
    <lineage>
        <taxon>Bacteria</taxon>
        <taxon>Bacillati</taxon>
        <taxon>Actinomycetota</taxon>
        <taxon>Actinomycetes</taxon>
        <taxon>Micromonosporales</taxon>
        <taxon>Micromonosporaceae</taxon>
        <taxon>Plantactinospora</taxon>
    </lineage>
</organism>
<feature type="domain" description="Solute-binding protein family 3/N-terminal" evidence="6">
    <location>
        <begin position="68"/>
        <end position="281"/>
    </location>
</feature>